<sequence>MVPAQCPITEQQLGAAVQTPPQPRPKPGDCCYLLHNVQAQKTSEGIEVADPEKSTAAENSISPYASPEVQEFIRGQVINGLGNKKGRRYGGQGMRFALALRNGLVERSNRTVQNLLRTPSDRHENWDKCLHGILFALRSTVQASTKFSPFKMLYGREPVLPLDVDHELADCTLNLDDPEFEESDFHATLSKLEIL</sequence>
<dbReference type="InterPro" id="IPR012337">
    <property type="entry name" value="RNaseH-like_sf"/>
</dbReference>
<evidence type="ECO:0000313" key="2">
    <source>
        <dbReference type="Proteomes" id="UP001487740"/>
    </source>
</evidence>
<dbReference type="Gene3D" id="3.30.420.10">
    <property type="entry name" value="Ribonuclease H-like superfamily/Ribonuclease H"/>
    <property type="match status" value="1"/>
</dbReference>
<proteinExistence type="predicted"/>
<dbReference type="GO" id="GO:0003676">
    <property type="term" value="F:nucleic acid binding"/>
    <property type="evidence" value="ECO:0007669"/>
    <property type="project" value="InterPro"/>
</dbReference>
<gene>
    <name evidence="1" type="ORF">O3P69_013443</name>
</gene>
<protein>
    <submittedName>
        <fullName evidence="1">Uncharacterized protein</fullName>
    </submittedName>
</protein>
<accession>A0AAW0SFX6</accession>
<dbReference type="PANTHER" id="PTHR47266">
    <property type="entry name" value="ENDONUCLEASE-RELATED"/>
    <property type="match status" value="1"/>
</dbReference>
<keyword evidence="2" id="KW-1185">Reference proteome</keyword>
<dbReference type="AlphaFoldDB" id="A0AAW0SFX6"/>
<organism evidence="1 2">
    <name type="scientific">Scylla paramamosain</name>
    <name type="common">Mud crab</name>
    <dbReference type="NCBI Taxonomy" id="85552"/>
    <lineage>
        <taxon>Eukaryota</taxon>
        <taxon>Metazoa</taxon>
        <taxon>Ecdysozoa</taxon>
        <taxon>Arthropoda</taxon>
        <taxon>Crustacea</taxon>
        <taxon>Multicrustacea</taxon>
        <taxon>Malacostraca</taxon>
        <taxon>Eumalacostraca</taxon>
        <taxon>Eucarida</taxon>
        <taxon>Decapoda</taxon>
        <taxon>Pleocyemata</taxon>
        <taxon>Brachyura</taxon>
        <taxon>Eubrachyura</taxon>
        <taxon>Portunoidea</taxon>
        <taxon>Portunidae</taxon>
        <taxon>Portuninae</taxon>
        <taxon>Scylla</taxon>
    </lineage>
</organism>
<dbReference type="EMBL" id="JARAKH010000865">
    <property type="protein sequence ID" value="KAK8373824.1"/>
    <property type="molecule type" value="Genomic_DNA"/>
</dbReference>
<dbReference type="Proteomes" id="UP001487740">
    <property type="component" value="Unassembled WGS sequence"/>
</dbReference>
<evidence type="ECO:0000313" key="1">
    <source>
        <dbReference type="EMBL" id="KAK8373824.1"/>
    </source>
</evidence>
<dbReference type="InterPro" id="IPR036397">
    <property type="entry name" value="RNaseH_sf"/>
</dbReference>
<dbReference type="InterPro" id="IPR052160">
    <property type="entry name" value="Gypsy_RT_Integrase-like"/>
</dbReference>
<reference evidence="1 2" key="1">
    <citation type="submission" date="2023-03" db="EMBL/GenBank/DDBJ databases">
        <title>High-quality genome of Scylla paramamosain provides insights in environmental adaptation.</title>
        <authorList>
            <person name="Zhang L."/>
        </authorList>
    </citation>
    <scope>NUCLEOTIDE SEQUENCE [LARGE SCALE GENOMIC DNA]</scope>
    <source>
        <strain evidence="1">LZ_2023a</strain>
        <tissue evidence="1">Muscle</tissue>
    </source>
</reference>
<comment type="caution">
    <text evidence="1">The sequence shown here is derived from an EMBL/GenBank/DDBJ whole genome shotgun (WGS) entry which is preliminary data.</text>
</comment>
<dbReference type="SUPFAM" id="SSF53098">
    <property type="entry name" value="Ribonuclease H-like"/>
    <property type="match status" value="1"/>
</dbReference>
<name>A0AAW0SFX6_SCYPA</name>